<feature type="signal peptide" evidence="1">
    <location>
        <begin position="1"/>
        <end position="17"/>
    </location>
</feature>
<dbReference type="AlphaFoldDB" id="A0A835Z9E4"/>
<accession>A0A835Z9E4</accession>
<organism evidence="2 3">
    <name type="scientific">Tribonema minus</name>
    <dbReference type="NCBI Taxonomy" id="303371"/>
    <lineage>
        <taxon>Eukaryota</taxon>
        <taxon>Sar</taxon>
        <taxon>Stramenopiles</taxon>
        <taxon>Ochrophyta</taxon>
        <taxon>PX clade</taxon>
        <taxon>Xanthophyceae</taxon>
        <taxon>Tribonematales</taxon>
        <taxon>Tribonemataceae</taxon>
        <taxon>Tribonema</taxon>
    </lineage>
</organism>
<keyword evidence="3" id="KW-1185">Reference proteome</keyword>
<dbReference type="Proteomes" id="UP000664859">
    <property type="component" value="Unassembled WGS sequence"/>
</dbReference>
<gene>
    <name evidence="2" type="ORF">JKP88DRAFT_287437</name>
</gene>
<dbReference type="EMBL" id="JAFCMP010000070">
    <property type="protein sequence ID" value="KAG5188354.1"/>
    <property type="molecule type" value="Genomic_DNA"/>
</dbReference>
<evidence type="ECO:0000256" key="1">
    <source>
        <dbReference type="SAM" id="SignalP"/>
    </source>
</evidence>
<protein>
    <submittedName>
        <fullName evidence="2">Uncharacterized protein</fullName>
    </submittedName>
</protein>
<sequence length="201" mass="22087">MLRMPLELCLCAAFTAALLPLLRHAPSPAAHGQTVAAPKPTPRPMHSCCCLKPSAFDCALSRLPDALRELRLGIAFATSPCRSYRRACRCGGLGHTVVALPAALPRTRCASCAWGRRNDARLALPLELQCLDSGVRCTRQLDLGATSLRVLFCAWVTDPSISNEEIFEARFRQLLPDRDVPWRGSHLQSWEQLTTTAKVNI</sequence>
<evidence type="ECO:0000313" key="2">
    <source>
        <dbReference type="EMBL" id="KAG5188354.1"/>
    </source>
</evidence>
<proteinExistence type="predicted"/>
<name>A0A835Z9E4_9STRA</name>
<evidence type="ECO:0000313" key="3">
    <source>
        <dbReference type="Proteomes" id="UP000664859"/>
    </source>
</evidence>
<feature type="chain" id="PRO_5032377136" evidence="1">
    <location>
        <begin position="18"/>
        <end position="201"/>
    </location>
</feature>
<reference evidence="2" key="1">
    <citation type="submission" date="2021-02" db="EMBL/GenBank/DDBJ databases">
        <title>First Annotated Genome of the Yellow-green Alga Tribonema minus.</title>
        <authorList>
            <person name="Mahan K.M."/>
        </authorList>
    </citation>
    <scope>NUCLEOTIDE SEQUENCE</scope>
    <source>
        <strain evidence="2">UTEX B ZZ1240</strain>
    </source>
</reference>
<comment type="caution">
    <text evidence="2">The sequence shown here is derived from an EMBL/GenBank/DDBJ whole genome shotgun (WGS) entry which is preliminary data.</text>
</comment>
<keyword evidence="1" id="KW-0732">Signal</keyword>